<reference evidence="7 8" key="1">
    <citation type="submission" date="2023-03" db="EMBL/GenBank/DDBJ databases">
        <title>Draft genome sequence of the bacteria which degrade cell wall of Tricholomamatutake.</title>
        <authorList>
            <person name="Konishi Y."/>
            <person name="Fukuta Y."/>
            <person name="Shirasaka N."/>
        </authorList>
    </citation>
    <scope>NUCLEOTIDE SEQUENCE [LARGE SCALE GENOMIC DNA]</scope>
    <source>
        <strain evidence="8">mu1</strain>
    </source>
</reference>
<organism evidence="7 8">
    <name type="scientific">Paenibacillus glycanilyticus</name>
    <dbReference type="NCBI Taxonomy" id="126569"/>
    <lineage>
        <taxon>Bacteria</taxon>
        <taxon>Bacillati</taxon>
        <taxon>Bacillota</taxon>
        <taxon>Bacilli</taxon>
        <taxon>Bacillales</taxon>
        <taxon>Paenibacillaceae</taxon>
        <taxon>Paenibacillus</taxon>
    </lineage>
</organism>
<evidence type="ECO:0000256" key="1">
    <source>
        <dbReference type="ARBA" id="ARBA00004651"/>
    </source>
</evidence>
<protein>
    <submittedName>
        <fullName evidence="7">Lysine transporter LysE</fullName>
    </submittedName>
</protein>
<dbReference type="Proteomes" id="UP001157114">
    <property type="component" value="Unassembled WGS sequence"/>
</dbReference>
<dbReference type="EMBL" id="BSSQ01000014">
    <property type="protein sequence ID" value="GLX69223.1"/>
    <property type="molecule type" value="Genomic_DNA"/>
</dbReference>
<evidence type="ECO:0000256" key="4">
    <source>
        <dbReference type="ARBA" id="ARBA00022989"/>
    </source>
</evidence>
<dbReference type="PANTHER" id="PTHR30086">
    <property type="entry name" value="ARGININE EXPORTER PROTEIN ARGO"/>
    <property type="match status" value="1"/>
</dbReference>
<feature type="transmembrane region" description="Helical" evidence="6">
    <location>
        <begin position="121"/>
        <end position="143"/>
    </location>
</feature>
<sequence length="220" mass="24045">MALWLAFIQGFLFSLSLCLDLGMVNVAIIKTGVERGFKPSFMIGFGSCFGDLTYLALALVGFSFILEITAVRWVLWIAGTVVLLLLAFKMAKESVHPKMIDWSVKESDGGRNRPKRRLADFLFGLGAALSSPTVMLWFVASAGPIVSEVHGDSRYAIAVFIAGFFTAGLTWSLGMAYISGRAGKALGAKFIRIISLFSALLFMYFAIRVFWSGLPFVLGK</sequence>
<dbReference type="InterPro" id="IPR001123">
    <property type="entry name" value="LeuE-type"/>
</dbReference>
<comment type="subcellular location">
    <subcellularLocation>
        <location evidence="1">Cell membrane</location>
        <topology evidence="1">Multi-pass membrane protein</topology>
    </subcellularLocation>
</comment>
<dbReference type="PANTHER" id="PTHR30086:SF20">
    <property type="entry name" value="ARGININE EXPORTER PROTEIN ARGO-RELATED"/>
    <property type="match status" value="1"/>
</dbReference>
<evidence type="ECO:0000313" key="8">
    <source>
        <dbReference type="Proteomes" id="UP001157114"/>
    </source>
</evidence>
<dbReference type="Pfam" id="PF01810">
    <property type="entry name" value="LysE"/>
    <property type="match status" value="1"/>
</dbReference>
<feature type="transmembrane region" description="Helical" evidence="6">
    <location>
        <begin position="190"/>
        <end position="211"/>
    </location>
</feature>
<comment type="caution">
    <text evidence="7">The sequence shown here is derived from an EMBL/GenBank/DDBJ whole genome shotgun (WGS) entry which is preliminary data.</text>
</comment>
<keyword evidence="5 6" id="KW-0472">Membrane</keyword>
<gene>
    <name evidence="7" type="ORF">MU1_35680</name>
</gene>
<proteinExistence type="predicted"/>
<accession>A0ABQ6GEB5</accession>
<evidence type="ECO:0000256" key="2">
    <source>
        <dbReference type="ARBA" id="ARBA00022475"/>
    </source>
</evidence>
<feature type="transmembrane region" description="Helical" evidence="6">
    <location>
        <begin position="155"/>
        <end position="178"/>
    </location>
</feature>
<keyword evidence="2" id="KW-1003">Cell membrane</keyword>
<evidence type="ECO:0000256" key="5">
    <source>
        <dbReference type="ARBA" id="ARBA00023136"/>
    </source>
</evidence>
<evidence type="ECO:0000313" key="7">
    <source>
        <dbReference type="EMBL" id="GLX69223.1"/>
    </source>
</evidence>
<evidence type="ECO:0000256" key="6">
    <source>
        <dbReference type="SAM" id="Phobius"/>
    </source>
</evidence>
<feature type="transmembrane region" description="Helical" evidence="6">
    <location>
        <begin position="70"/>
        <end position="88"/>
    </location>
</feature>
<evidence type="ECO:0000256" key="3">
    <source>
        <dbReference type="ARBA" id="ARBA00022692"/>
    </source>
</evidence>
<keyword evidence="4 6" id="KW-1133">Transmembrane helix</keyword>
<feature type="transmembrane region" description="Helical" evidence="6">
    <location>
        <begin position="6"/>
        <end position="29"/>
    </location>
</feature>
<keyword evidence="3 6" id="KW-0812">Transmembrane</keyword>
<dbReference type="RefSeq" id="WP_284240001.1">
    <property type="nucleotide sequence ID" value="NZ_BSSQ01000014.1"/>
</dbReference>
<name>A0ABQ6GEB5_9BACL</name>
<feature type="transmembrane region" description="Helical" evidence="6">
    <location>
        <begin position="41"/>
        <end position="64"/>
    </location>
</feature>
<keyword evidence="8" id="KW-1185">Reference proteome</keyword>